<dbReference type="Proteomes" id="UP000636960">
    <property type="component" value="Unassembled WGS sequence"/>
</dbReference>
<evidence type="ECO:0000256" key="1">
    <source>
        <dbReference type="ARBA" id="ARBA00022676"/>
    </source>
</evidence>
<evidence type="ECO:0000256" key="2">
    <source>
        <dbReference type="ARBA" id="ARBA00022679"/>
    </source>
</evidence>
<dbReference type="AlphaFoldDB" id="A0A919JQW0"/>
<dbReference type="EMBL" id="BOMV01000006">
    <property type="protein sequence ID" value="GIE93225.1"/>
    <property type="molecule type" value="Genomic_DNA"/>
</dbReference>
<dbReference type="PANTHER" id="PTHR12526:SF634">
    <property type="entry name" value="BLL3361 PROTEIN"/>
    <property type="match status" value="1"/>
</dbReference>
<keyword evidence="6" id="KW-1185">Reference proteome</keyword>
<accession>A0A919JQW0</accession>
<evidence type="ECO:0000313" key="6">
    <source>
        <dbReference type="Proteomes" id="UP000636960"/>
    </source>
</evidence>
<gene>
    <name evidence="5" type="ORF">Ari01nite_06900</name>
</gene>
<comment type="caution">
    <text evidence="5">The sequence shown here is derived from an EMBL/GenBank/DDBJ whole genome shotgun (WGS) entry which is preliminary data.</text>
</comment>
<dbReference type="Pfam" id="PF13579">
    <property type="entry name" value="Glyco_trans_4_4"/>
    <property type="match status" value="1"/>
</dbReference>
<dbReference type="GO" id="GO:0016757">
    <property type="term" value="F:glycosyltransferase activity"/>
    <property type="evidence" value="ECO:0007669"/>
    <property type="project" value="UniProtKB-KW"/>
</dbReference>
<dbReference type="SUPFAM" id="SSF53756">
    <property type="entry name" value="UDP-Glycosyltransferase/glycogen phosphorylase"/>
    <property type="match status" value="1"/>
</dbReference>
<evidence type="ECO:0000259" key="4">
    <source>
        <dbReference type="Pfam" id="PF13579"/>
    </source>
</evidence>
<dbReference type="InterPro" id="IPR028098">
    <property type="entry name" value="Glyco_trans_4-like_N"/>
</dbReference>
<feature type="domain" description="Glycosyltransferase subfamily 4-like N-terminal" evidence="4">
    <location>
        <begin position="25"/>
        <end position="186"/>
    </location>
</feature>
<keyword evidence="1" id="KW-0328">Glycosyltransferase</keyword>
<sequence>MPASPPPDRDTARIMVVGSGWRFLSGISYYTCRLANALGARHDVGAILMRRLLPARLYPGRKRVGQRLSELRYAEGMPVFDGIDWWGLPSLVRAVRFLRRFRPDVLVLQWWTGAVLHSYLVLCLAARLAGTRVVLEFHEVQDTGEARMRWAARYVRALIKPLLRRTDGVVVHSRFDREALQEAYALGSVPVEVALHGPFDHHAMQSSPAAENPRKNLPAARRPATPGECRLLFFGTIRPYKGLEDLISAFALLPAGYRLTVVGETWEGWTLPAELIAASPAADRIAFVNRYVTDAEVDGFFAAADLVVLPYRRSSASGPLHIAMSHGLPVVVTAVGGLVEAAERYTGTRFTEPGQPEALASAILQASALTGRRHTDPSSWEQTVAAYDRLLARLGVLPAQDTLIATSSNQTVPLLSPDLR</sequence>
<protein>
    <submittedName>
        <fullName evidence="5">Sugar transferase</fullName>
    </submittedName>
</protein>
<proteinExistence type="predicted"/>
<evidence type="ECO:0000256" key="3">
    <source>
        <dbReference type="SAM" id="MobiDB-lite"/>
    </source>
</evidence>
<dbReference type="PANTHER" id="PTHR12526">
    <property type="entry name" value="GLYCOSYLTRANSFERASE"/>
    <property type="match status" value="1"/>
</dbReference>
<organism evidence="5 6">
    <name type="scientific">Paractinoplanes rishiriensis</name>
    <dbReference type="NCBI Taxonomy" id="1050105"/>
    <lineage>
        <taxon>Bacteria</taxon>
        <taxon>Bacillati</taxon>
        <taxon>Actinomycetota</taxon>
        <taxon>Actinomycetes</taxon>
        <taxon>Micromonosporales</taxon>
        <taxon>Micromonosporaceae</taxon>
        <taxon>Paractinoplanes</taxon>
    </lineage>
</organism>
<feature type="region of interest" description="Disordered" evidence="3">
    <location>
        <begin position="204"/>
        <end position="223"/>
    </location>
</feature>
<dbReference type="Pfam" id="PF13692">
    <property type="entry name" value="Glyco_trans_1_4"/>
    <property type="match status" value="1"/>
</dbReference>
<reference evidence="5" key="1">
    <citation type="submission" date="2021-01" db="EMBL/GenBank/DDBJ databases">
        <title>Whole genome shotgun sequence of Actinoplanes rishiriensis NBRC 108556.</title>
        <authorList>
            <person name="Komaki H."/>
            <person name="Tamura T."/>
        </authorList>
    </citation>
    <scope>NUCLEOTIDE SEQUENCE</scope>
    <source>
        <strain evidence="5">NBRC 108556</strain>
    </source>
</reference>
<dbReference type="RefSeq" id="WP_239162445.1">
    <property type="nucleotide sequence ID" value="NZ_BOMV01000006.1"/>
</dbReference>
<dbReference type="Gene3D" id="3.40.50.2000">
    <property type="entry name" value="Glycogen Phosphorylase B"/>
    <property type="match status" value="2"/>
</dbReference>
<evidence type="ECO:0000313" key="5">
    <source>
        <dbReference type="EMBL" id="GIE93225.1"/>
    </source>
</evidence>
<name>A0A919JQW0_9ACTN</name>
<keyword evidence="2 5" id="KW-0808">Transferase</keyword>